<comment type="caution">
    <text evidence="1">The sequence shown here is derived from an EMBL/GenBank/DDBJ whole genome shotgun (WGS) entry which is preliminary data.</text>
</comment>
<organism evidence="1 2">
    <name type="scientific">Sorlinia euscelidii</name>
    <dbReference type="NCBI Taxonomy" id="3081148"/>
    <lineage>
        <taxon>Bacteria</taxon>
        <taxon>Pseudomonadati</taxon>
        <taxon>Pseudomonadota</taxon>
        <taxon>Alphaproteobacteria</taxon>
        <taxon>Acetobacterales</taxon>
        <taxon>Acetobacteraceae</taxon>
        <taxon>Sorlinia</taxon>
    </lineage>
</organism>
<dbReference type="EMBL" id="JAWJZY010000002">
    <property type="protein sequence ID" value="MEE8658810.1"/>
    <property type="molecule type" value="Genomic_DNA"/>
</dbReference>
<dbReference type="Proteomes" id="UP001312908">
    <property type="component" value="Unassembled WGS sequence"/>
</dbReference>
<evidence type="ECO:0000313" key="2">
    <source>
        <dbReference type="Proteomes" id="UP001312908"/>
    </source>
</evidence>
<dbReference type="RefSeq" id="WP_394819681.1">
    <property type="nucleotide sequence ID" value="NZ_JAWJZY010000002.1"/>
</dbReference>
<evidence type="ECO:0000313" key="1">
    <source>
        <dbReference type="EMBL" id="MEE8658810.1"/>
    </source>
</evidence>
<gene>
    <name evidence="1" type="ORF">DOFOFD_07280</name>
</gene>
<reference evidence="1 2" key="1">
    <citation type="submission" date="2023-10" db="EMBL/GenBank/DDBJ databases">
        <title>Sorlinia euscelidii gen. nov., sp. nov., an acetic acid bacteria isolated from the gut of Euscelidius variegatus emitter.</title>
        <authorList>
            <person name="Michoud G."/>
            <person name="Marasco R."/>
            <person name="Seferji K."/>
            <person name="Gonella E."/>
            <person name="Garuglieri E."/>
            <person name="Alma A."/>
            <person name="Mapelli F."/>
            <person name="Borin S."/>
            <person name="Daffonchio D."/>
            <person name="Crotti E."/>
        </authorList>
    </citation>
    <scope>NUCLEOTIDE SEQUENCE [LARGE SCALE GENOMIC DNA]</scope>
    <source>
        <strain evidence="1 2">EV16P</strain>
    </source>
</reference>
<proteinExistence type="predicted"/>
<name>A0ABU7U2W5_9PROT</name>
<protein>
    <submittedName>
        <fullName evidence="1">Uncharacterized protein</fullName>
    </submittedName>
</protein>
<accession>A0ABU7U2W5</accession>
<sequence length="140" mass="16045">MDEKVFASIDAAAAGFDSLIFAFAHGTASEEEKETIAKRATSVFLELAENLSCALTILEFLEQDMGYWLGQFVLDTPSREHAEGQLDALLDEHQSKLFLEIRRWHMHEDAHRLETFLKRSCDRVRERSHAEIDLRHVKAS</sequence>
<keyword evidence="2" id="KW-1185">Reference proteome</keyword>